<proteinExistence type="inferred from homology"/>
<evidence type="ECO:0000256" key="1">
    <source>
        <dbReference type="ARBA" id="ARBA00010541"/>
    </source>
</evidence>
<keyword evidence="5" id="KW-1133">Transmembrane helix</keyword>
<dbReference type="InterPro" id="IPR036034">
    <property type="entry name" value="PDZ_sf"/>
</dbReference>
<evidence type="ECO:0000313" key="7">
    <source>
        <dbReference type="EMBL" id="MBS8263154.1"/>
    </source>
</evidence>
<keyword evidence="3" id="KW-0378">Hydrolase</keyword>
<keyword evidence="5" id="KW-0812">Transmembrane</keyword>
<evidence type="ECO:0000256" key="2">
    <source>
        <dbReference type="ARBA" id="ARBA00022670"/>
    </source>
</evidence>
<dbReference type="InterPro" id="IPR001478">
    <property type="entry name" value="PDZ"/>
</dbReference>
<dbReference type="InterPro" id="IPR001940">
    <property type="entry name" value="Peptidase_S1C"/>
</dbReference>
<dbReference type="AlphaFoldDB" id="A0A944GV62"/>
<organism evidence="7 8">
    <name type="scientific">Mesobacillus boroniphilus</name>
    <dbReference type="NCBI Taxonomy" id="308892"/>
    <lineage>
        <taxon>Bacteria</taxon>
        <taxon>Bacillati</taxon>
        <taxon>Bacillota</taxon>
        <taxon>Bacilli</taxon>
        <taxon>Bacillales</taxon>
        <taxon>Bacillaceae</taxon>
        <taxon>Mesobacillus</taxon>
    </lineage>
</organism>
<sequence length="388" mass="41581">MDNRKDRNFKSVVLTGVVGLMIGAILMLLIDPFSPGKGFLSKENADEKITMKANADEGEEEPSIKEAVAESINTVVSVVKYEGGNMWEGAEPEKAGSGSGVIYKKENDKAYIVTNHHVISGASQIEISLEDETKLEAKLLGSDPLLDLAVLEVDGGEIEKVIEIGDSSKLEPGATAIAIGNPLGFLHGTITAGVVSSPDRVMPVDINQDGSIDWQSEVIQTDASINPGNSGGALINIHGELIGINSSKIAQEAVEGIGFSIPIDVAMPILQDLQEHGEVLRPYIGIVPISLTDIPSQYYSQTLNLPEGIEDGVVIREIVSTSPAGMAGLKQYDVITKLDDTEIKTGGELRKFLYTEKEIGDDVVVTFYRNGKEETATLTLQEDFAQNN</sequence>
<reference evidence="7 8" key="1">
    <citation type="journal article" date="2021" name="Microorganisms">
        <title>Bacterial Dimethylsulfoniopropionate Biosynthesis in the East China Sea.</title>
        <authorList>
            <person name="Liu J."/>
            <person name="Zhang Y."/>
            <person name="Liu J."/>
            <person name="Zhong H."/>
            <person name="Williams B.T."/>
            <person name="Zheng Y."/>
            <person name="Curson A.R.J."/>
            <person name="Sun C."/>
            <person name="Sun H."/>
            <person name="Song D."/>
            <person name="Wagner Mackenzie B."/>
            <person name="Bermejo Martinez A."/>
            <person name="Todd J.D."/>
            <person name="Zhang X.H."/>
        </authorList>
    </citation>
    <scope>NUCLEOTIDE SEQUENCE [LARGE SCALE GENOMIC DNA]</scope>
    <source>
        <strain evidence="7 8">ESS08</strain>
    </source>
</reference>
<accession>A0A944GV62</accession>
<dbReference type="Pfam" id="PF13180">
    <property type="entry name" value="PDZ_2"/>
    <property type="match status" value="1"/>
</dbReference>
<evidence type="ECO:0000256" key="4">
    <source>
        <dbReference type="ARBA" id="ARBA00022825"/>
    </source>
</evidence>
<feature type="transmembrane region" description="Helical" evidence="5">
    <location>
        <begin position="12"/>
        <end position="30"/>
    </location>
</feature>
<dbReference type="GO" id="GO:0004252">
    <property type="term" value="F:serine-type endopeptidase activity"/>
    <property type="evidence" value="ECO:0007669"/>
    <property type="project" value="InterPro"/>
</dbReference>
<name>A0A944GV62_9BACI</name>
<gene>
    <name evidence="7" type="ORF">DYI25_01735</name>
</gene>
<dbReference type="SMART" id="SM00228">
    <property type="entry name" value="PDZ"/>
    <property type="match status" value="1"/>
</dbReference>
<dbReference type="PANTHER" id="PTHR43343">
    <property type="entry name" value="PEPTIDASE S12"/>
    <property type="match status" value="1"/>
</dbReference>
<dbReference type="Pfam" id="PF13365">
    <property type="entry name" value="Trypsin_2"/>
    <property type="match status" value="1"/>
</dbReference>
<keyword evidence="2 7" id="KW-0645">Protease</keyword>
<dbReference type="CDD" id="cd06781">
    <property type="entry name" value="cpPDZ_BsHtra-like"/>
    <property type="match status" value="1"/>
</dbReference>
<dbReference type="RefSeq" id="WP_213366300.1">
    <property type="nucleotide sequence ID" value="NZ_QTKX01000001.1"/>
</dbReference>
<dbReference type="InterPro" id="IPR043504">
    <property type="entry name" value="Peptidase_S1_PA_chymotrypsin"/>
</dbReference>
<evidence type="ECO:0000313" key="8">
    <source>
        <dbReference type="Proteomes" id="UP000761411"/>
    </source>
</evidence>
<dbReference type="SUPFAM" id="SSF50156">
    <property type="entry name" value="PDZ domain-like"/>
    <property type="match status" value="1"/>
</dbReference>
<dbReference type="SUPFAM" id="SSF50494">
    <property type="entry name" value="Trypsin-like serine proteases"/>
    <property type="match status" value="1"/>
</dbReference>
<dbReference type="PRINTS" id="PR00834">
    <property type="entry name" value="PROTEASES2C"/>
</dbReference>
<keyword evidence="4" id="KW-0720">Serine protease</keyword>
<feature type="domain" description="PDZ" evidence="6">
    <location>
        <begin position="282"/>
        <end position="371"/>
    </location>
</feature>
<dbReference type="Gene3D" id="2.40.10.10">
    <property type="entry name" value="Trypsin-like serine proteases"/>
    <property type="match status" value="2"/>
</dbReference>
<dbReference type="InterPro" id="IPR009003">
    <property type="entry name" value="Peptidase_S1_PA"/>
</dbReference>
<keyword evidence="5" id="KW-0472">Membrane</keyword>
<protein>
    <submittedName>
        <fullName evidence="7">Serine protease</fullName>
    </submittedName>
</protein>
<dbReference type="GO" id="GO:0006508">
    <property type="term" value="P:proteolysis"/>
    <property type="evidence" value="ECO:0007669"/>
    <property type="project" value="UniProtKB-KW"/>
</dbReference>
<comment type="caution">
    <text evidence="7">The sequence shown here is derived from an EMBL/GenBank/DDBJ whole genome shotgun (WGS) entry which is preliminary data.</text>
</comment>
<comment type="similarity">
    <text evidence="1">Belongs to the peptidase S1C family.</text>
</comment>
<dbReference type="InterPro" id="IPR051201">
    <property type="entry name" value="Chloro_Bact_Ser_Proteases"/>
</dbReference>
<keyword evidence="8" id="KW-1185">Reference proteome</keyword>
<evidence type="ECO:0000256" key="5">
    <source>
        <dbReference type="SAM" id="Phobius"/>
    </source>
</evidence>
<evidence type="ECO:0000259" key="6">
    <source>
        <dbReference type="SMART" id="SM00228"/>
    </source>
</evidence>
<dbReference type="Proteomes" id="UP000761411">
    <property type="component" value="Unassembled WGS sequence"/>
</dbReference>
<dbReference type="Gene3D" id="2.30.42.10">
    <property type="match status" value="1"/>
</dbReference>
<dbReference type="PANTHER" id="PTHR43343:SF3">
    <property type="entry name" value="PROTEASE DO-LIKE 8, CHLOROPLASTIC"/>
    <property type="match status" value="1"/>
</dbReference>
<dbReference type="EMBL" id="QTKX01000001">
    <property type="protein sequence ID" value="MBS8263154.1"/>
    <property type="molecule type" value="Genomic_DNA"/>
</dbReference>
<evidence type="ECO:0000256" key="3">
    <source>
        <dbReference type="ARBA" id="ARBA00022801"/>
    </source>
</evidence>